<keyword evidence="4" id="KW-1185">Reference proteome</keyword>
<dbReference type="InterPro" id="IPR031165">
    <property type="entry name" value="GNAT_YJDJ"/>
</dbReference>
<dbReference type="STRING" id="71999.KPaMU14_00460"/>
<protein>
    <submittedName>
        <fullName evidence="3">Uncharacterized protein</fullName>
    </submittedName>
</protein>
<dbReference type="Proteomes" id="UP000009877">
    <property type="component" value="Unassembled WGS sequence"/>
</dbReference>
<evidence type="ECO:0000259" key="1">
    <source>
        <dbReference type="PROSITE" id="PS51186"/>
    </source>
</evidence>
<feature type="domain" description="N-acetyltransferase" evidence="1">
    <location>
        <begin position="1"/>
        <end position="104"/>
    </location>
</feature>
<proteinExistence type="predicted"/>
<reference evidence="3 4" key="1">
    <citation type="journal article" date="2014" name="Genome Announc.">
        <title>Draft Genome Sequence of Kocuria palustris PEL.</title>
        <authorList>
            <person name="Sharma G."/>
            <person name="Khatri I."/>
            <person name="Subramanian S."/>
        </authorList>
    </citation>
    <scope>NUCLEOTIDE SEQUENCE [LARGE SCALE GENOMIC DNA]</scope>
    <source>
        <strain evidence="3 4">PEL</strain>
    </source>
</reference>
<evidence type="ECO:0000313" key="3">
    <source>
        <dbReference type="EMBL" id="EME36742.1"/>
    </source>
</evidence>
<dbReference type="SUPFAM" id="SSF55729">
    <property type="entry name" value="Acyl-CoA N-acyltransferases (Nat)"/>
    <property type="match status" value="1"/>
</dbReference>
<dbReference type="Pfam" id="PF14542">
    <property type="entry name" value="Acetyltransf_CG"/>
    <property type="match status" value="1"/>
</dbReference>
<dbReference type="RefSeq" id="WP_006214612.1">
    <property type="nucleotide sequence ID" value="NZ_ANHZ02000009.1"/>
</dbReference>
<name>M2WDY8_9MICC</name>
<dbReference type="PANTHER" id="PTHR31435">
    <property type="entry name" value="PROTEIN NATD1"/>
    <property type="match status" value="1"/>
</dbReference>
<dbReference type="PANTHER" id="PTHR31435:SF9">
    <property type="entry name" value="PROTEIN NATD1"/>
    <property type="match status" value="1"/>
</dbReference>
<organism evidence="3 4">
    <name type="scientific">Kocuria palustris PEL</name>
    <dbReference type="NCBI Taxonomy" id="1236550"/>
    <lineage>
        <taxon>Bacteria</taxon>
        <taxon>Bacillati</taxon>
        <taxon>Actinomycetota</taxon>
        <taxon>Actinomycetes</taxon>
        <taxon>Micrococcales</taxon>
        <taxon>Micrococcaceae</taxon>
        <taxon>Kocuria</taxon>
    </lineage>
</organism>
<sequence length="104" mass="11518">MTDALPPSPTADLELRHDTAAHAFQALDGGRVVGEAHYTPYETDGRSQRIFDHTLTQPSHRGRGVADRLVSWAIAETVAEGIEPQATCWYVQGWLREHPEALRG</sequence>
<dbReference type="GO" id="GO:0016747">
    <property type="term" value="F:acyltransferase activity, transferring groups other than amino-acyl groups"/>
    <property type="evidence" value="ECO:0007669"/>
    <property type="project" value="InterPro"/>
</dbReference>
<evidence type="ECO:0000313" key="4">
    <source>
        <dbReference type="Proteomes" id="UP000009877"/>
    </source>
</evidence>
<dbReference type="Gene3D" id="3.40.630.30">
    <property type="match status" value="1"/>
</dbReference>
<dbReference type="PROSITE" id="PS51186">
    <property type="entry name" value="GNAT"/>
    <property type="match status" value="1"/>
</dbReference>
<dbReference type="EMBL" id="ANHZ02000009">
    <property type="protein sequence ID" value="EME36742.1"/>
    <property type="molecule type" value="Genomic_DNA"/>
</dbReference>
<dbReference type="InterPro" id="IPR016181">
    <property type="entry name" value="Acyl_CoA_acyltransferase"/>
</dbReference>
<dbReference type="InterPro" id="IPR045057">
    <property type="entry name" value="Gcn5-rel_NAT"/>
</dbReference>
<comment type="caution">
    <text evidence="3">The sequence shown here is derived from an EMBL/GenBank/DDBJ whole genome shotgun (WGS) entry which is preliminary data.</text>
</comment>
<gene>
    <name evidence="3" type="ORF">C884_02552</name>
</gene>
<dbReference type="PROSITE" id="PS51729">
    <property type="entry name" value="GNAT_YJDJ"/>
    <property type="match status" value="1"/>
</dbReference>
<dbReference type="CDD" id="cd04301">
    <property type="entry name" value="NAT_SF"/>
    <property type="match status" value="1"/>
</dbReference>
<evidence type="ECO:0000259" key="2">
    <source>
        <dbReference type="PROSITE" id="PS51729"/>
    </source>
</evidence>
<dbReference type="AlphaFoldDB" id="M2WDY8"/>
<feature type="domain" description="N-acetyltransferase" evidence="2">
    <location>
        <begin position="16"/>
        <end position="104"/>
    </location>
</feature>
<accession>M2WDY8</accession>
<dbReference type="InterPro" id="IPR000182">
    <property type="entry name" value="GNAT_dom"/>
</dbReference>